<keyword evidence="5 7" id="KW-1133">Transmembrane helix</keyword>
<keyword evidence="3" id="KW-1003">Cell membrane</keyword>
<dbReference type="RefSeq" id="WP_230068730.1">
    <property type="nucleotide sequence ID" value="NZ_BAABLL010000012.1"/>
</dbReference>
<accession>A0ABV8R4K2</accession>
<evidence type="ECO:0000256" key="2">
    <source>
        <dbReference type="ARBA" id="ARBA00022448"/>
    </source>
</evidence>
<dbReference type="Gene3D" id="1.10.3720.10">
    <property type="entry name" value="MetI-like"/>
    <property type="match status" value="1"/>
</dbReference>
<feature type="transmembrane region" description="Helical" evidence="7">
    <location>
        <begin position="97"/>
        <end position="121"/>
    </location>
</feature>
<evidence type="ECO:0000313" key="9">
    <source>
        <dbReference type="EMBL" id="MFC4266323.1"/>
    </source>
</evidence>
<sequence length="336" mass="35963">MPNVSSTKVLTQRTLVAPSKRSMFVRKIMGSRFTVFGGSIVILLALLAIVGPLLTPYNPLELGPDALAGPSASHWMGTDEFGRDLATRILYGARTSLGIGASVALITAFFGATIGLLASYYRAADNILMRIMDGLMAFPSILLAISLMAALGPKTENVVLSLSVVFTPYIARVVRSAALSIKDELYIDAARVQGVSDLRIILKHVAPNILSPLVVQVTFIFADAIINEASLSFLGAGVPAPAPSWGSILLAGKSVIFESSWMVIFAGGIIILSVLGLNLLGDGLRDLLDPHVQNIRKKRKPFLIFRGLISSRRVPAAFADVEPLLEDQVDVDENPK</sequence>
<evidence type="ECO:0000256" key="1">
    <source>
        <dbReference type="ARBA" id="ARBA00004651"/>
    </source>
</evidence>
<dbReference type="PANTHER" id="PTHR43386:SF1">
    <property type="entry name" value="D,D-DIPEPTIDE TRANSPORT SYSTEM PERMEASE PROTEIN DDPC-RELATED"/>
    <property type="match status" value="1"/>
</dbReference>
<protein>
    <submittedName>
        <fullName evidence="9">ABC transporter permease</fullName>
    </submittedName>
</protein>
<feature type="domain" description="ABC transmembrane type-1" evidence="8">
    <location>
        <begin position="93"/>
        <end position="281"/>
    </location>
</feature>
<comment type="similarity">
    <text evidence="7">Belongs to the binding-protein-dependent transport system permease family.</text>
</comment>
<evidence type="ECO:0000256" key="4">
    <source>
        <dbReference type="ARBA" id="ARBA00022692"/>
    </source>
</evidence>
<dbReference type="InterPro" id="IPR050366">
    <property type="entry name" value="BP-dependent_transpt_permease"/>
</dbReference>
<organism evidence="9 10">
    <name type="scientific">Arthrobacter cryoconiti</name>
    <dbReference type="NCBI Taxonomy" id="748907"/>
    <lineage>
        <taxon>Bacteria</taxon>
        <taxon>Bacillati</taxon>
        <taxon>Actinomycetota</taxon>
        <taxon>Actinomycetes</taxon>
        <taxon>Micrococcales</taxon>
        <taxon>Micrococcaceae</taxon>
        <taxon>Arthrobacter</taxon>
    </lineage>
</organism>
<dbReference type="CDD" id="cd06261">
    <property type="entry name" value="TM_PBP2"/>
    <property type="match status" value="1"/>
</dbReference>
<keyword evidence="4 7" id="KW-0812">Transmembrane</keyword>
<dbReference type="InterPro" id="IPR000515">
    <property type="entry name" value="MetI-like"/>
</dbReference>
<dbReference type="EMBL" id="JBHSCQ010000018">
    <property type="protein sequence ID" value="MFC4266323.1"/>
    <property type="molecule type" value="Genomic_DNA"/>
</dbReference>
<dbReference type="PANTHER" id="PTHR43386">
    <property type="entry name" value="OLIGOPEPTIDE TRANSPORT SYSTEM PERMEASE PROTEIN APPC"/>
    <property type="match status" value="1"/>
</dbReference>
<evidence type="ECO:0000256" key="7">
    <source>
        <dbReference type="RuleBase" id="RU363032"/>
    </source>
</evidence>
<evidence type="ECO:0000256" key="3">
    <source>
        <dbReference type="ARBA" id="ARBA00022475"/>
    </source>
</evidence>
<dbReference type="Pfam" id="PF12911">
    <property type="entry name" value="OppC_N"/>
    <property type="match status" value="1"/>
</dbReference>
<dbReference type="InterPro" id="IPR035906">
    <property type="entry name" value="MetI-like_sf"/>
</dbReference>
<keyword evidence="2 7" id="KW-0813">Transport</keyword>
<feature type="transmembrane region" description="Helical" evidence="7">
    <location>
        <begin position="33"/>
        <end position="54"/>
    </location>
</feature>
<dbReference type="Proteomes" id="UP001595773">
    <property type="component" value="Unassembled WGS sequence"/>
</dbReference>
<feature type="transmembrane region" description="Helical" evidence="7">
    <location>
        <begin position="133"/>
        <end position="152"/>
    </location>
</feature>
<evidence type="ECO:0000313" key="10">
    <source>
        <dbReference type="Proteomes" id="UP001595773"/>
    </source>
</evidence>
<comment type="caution">
    <text evidence="9">The sequence shown here is derived from an EMBL/GenBank/DDBJ whole genome shotgun (WGS) entry which is preliminary data.</text>
</comment>
<feature type="transmembrane region" description="Helical" evidence="7">
    <location>
        <begin position="261"/>
        <end position="280"/>
    </location>
</feature>
<name>A0ABV8R4K2_9MICC</name>
<keyword evidence="10" id="KW-1185">Reference proteome</keyword>
<comment type="subcellular location">
    <subcellularLocation>
        <location evidence="1 7">Cell membrane</location>
        <topology evidence="1 7">Multi-pass membrane protein</topology>
    </subcellularLocation>
</comment>
<evidence type="ECO:0000256" key="6">
    <source>
        <dbReference type="ARBA" id="ARBA00023136"/>
    </source>
</evidence>
<evidence type="ECO:0000259" key="8">
    <source>
        <dbReference type="PROSITE" id="PS50928"/>
    </source>
</evidence>
<gene>
    <name evidence="9" type="ORF">ACFOW9_11990</name>
</gene>
<evidence type="ECO:0000256" key="5">
    <source>
        <dbReference type="ARBA" id="ARBA00022989"/>
    </source>
</evidence>
<dbReference type="InterPro" id="IPR025966">
    <property type="entry name" value="OppC_N"/>
</dbReference>
<keyword evidence="6 7" id="KW-0472">Membrane</keyword>
<reference evidence="10" key="1">
    <citation type="journal article" date="2019" name="Int. J. Syst. Evol. Microbiol.">
        <title>The Global Catalogue of Microorganisms (GCM) 10K type strain sequencing project: providing services to taxonomists for standard genome sequencing and annotation.</title>
        <authorList>
            <consortium name="The Broad Institute Genomics Platform"/>
            <consortium name="The Broad Institute Genome Sequencing Center for Infectious Disease"/>
            <person name="Wu L."/>
            <person name="Ma J."/>
        </authorList>
    </citation>
    <scope>NUCLEOTIDE SEQUENCE [LARGE SCALE GENOMIC DNA]</scope>
    <source>
        <strain evidence="10">CGMCC 1.10698</strain>
    </source>
</reference>
<dbReference type="PROSITE" id="PS50928">
    <property type="entry name" value="ABC_TM1"/>
    <property type="match status" value="1"/>
</dbReference>
<proteinExistence type="inferred from homology"/>
<dbReference type="SUPFAM" id="SSF161098">
    <property type="entry name" value="MetI-like"/>
    <property type="match status" value="1"/>
</dbReference>
<dbReference type="Pfam" id="PF00528">
    <property type="entry name" value="BPD_transp_1"/>
    <property type="match status" value="1"/>
</dbReference>